<reference evidence="10" key="1">
    <citation type="submission" date="2022-10" db="EMBL/GenBank/DDBJ databases">
        <title>Culturing micro-colonial fungi from biological soil crusts in the Mojave desert and describing Neophaeococcomyces mojavensis, and introducing the new genera and species Taxawa tesnikishii.</title>
        <authorList>
            <person name="Kurbessoian T."/>
            <person name="Stajich J.E."/>
        </authorList>
    </citation>
    <scope>NUCLEOTIDE SEQUENCE</scope>
    <source>
        <strain evidence="10">TK_35</strain>
    </source>
</reference>
<dbReference type="Pfam" id="PF06699">
    <property type="entry name" value="PIG-F"/>
    <property type="match status" value="1"/>
</dbReference>
<proteinExistence type="predicted"/>
<feature type="transmembrane region" description="Helical" evidence="9">
    <location>
        <begin position="260"/>
        <end position="282"/>
    </location>
</feature>
<evidence type="ECO:0000313" key="10">
    <source>
        <dbReference type="EMBL" id="KAJ9630040.1"/>
    </source>
</evidence>
<keyword evidence="6 9" id="KW-1133">Transmembrane helix</keyword>
<evidence type="ECO:0000256" key="6">
    <source>
        <dbReference type="ARBA" id="ARBA00022989"/>
    </source>
</evidence>
<evidence type="ECO:0000256" key="2">
    <source>
        <dbReference type="ARBA" id="ARBA00004687"/>
    </source>
</evidence>
<feature type="compositionally biased region" description="Polar residues" evidence="8">
    <location>
        <begin position="1"/>
        <end position="11"/>
    </location>
</feature>
<gene>
    <name evidence="10" type="primary">GPI11</name>
    <name evidence="10" type="ORF">H2204_008695</name>
</gene>
<feature type="transmembrane region" description="Helical" evidence="9">
    <location>
        <begin position="217"/>
        <end position="239"/>
    </location>
</feature>
<comment type="caution">
    <text evidence="10">The sequence shown here is derived from an EMBL/GenBank/DDBJ whole genome shotgun (WGS) entry which is preliminary data.</text>
</comment>
<evidence type="ECO:0000256" key="4">
    <source>
        <dbReference type="ARBA" id="ARBA00022692"/>
    </source>
</evidence>
<feature type="compositionally biased region" description="Gly residues" evidence="8">
    <location>
        <begin position="149"/>
        <end position="162"/>
    </location>
</feature>
<keyword evidence="7 9" id="KW-0472">Membrane</keyword>
<feature type="region of interest" description="Disordered" evidence="8">
    <location>
        <begin position="124"/>
        <end position="162"/>
    </location>
</feature>
<keyword evidence="5" id="KW-0256">Endoplasmic reticulum</keyword>
<evidence type="ECO:0000256" key="8">
    <source>
        <dbReference type="SAM" id="MobiDB-lite"/>
    </source>
</evidence>
<sequence length="342" mass="34733">MSPSSSLTQVHQPRGSGSGSGGGGTPSFNKSARLLRPTTLPIPVLSSSSSSVAKRYAVAHTLAVPLYYYLRASALVADPLPTLITDLIVVGAAQAIFCALCLPSAGTWVSGTTGGKIIEGTATTTTSTTTKTSKGSSAAGGSMRKKGGHGGGGGGGGGGGKISTSKGGFGDGGAAGGNISSRIMPTLFSLILTLTLPPLPLTVMALVLGAPLYPTSLIPHTAVLALHVSMLGFLPIFYTHGVSSAAWRDVAAAWLPFDEAGVWAGTVGALVGGWVGAVPMALDWDRDWQKWPCTVLWGCVLGWVIGRVLTGVLGFGVGERINLSETQGAEEVEVATTDTKRE</sequence>
<organism evidence="10 11">
    <name type="scientific">Knufia peltigerae</name>
    <dbReference type="NCBI Taxonomy" id="1002370"/>
    <lineage>
        <taxon>Eukaryota</taxon>
        <taxon>Fungi</taxon>
        <taxon>Dikarya</taxon>
        <taxon>Ascomycota</taxon>
        <taxon>Pezizomycotina</taxon>
        <taxon>Eurotiomycetes</taxon>
        <taxon>Chaetothyriomycetidae</taxon>
        <taxon>Chaetothyriales</taxon>
        <taxon>Trichomeriaceae</taxon>
        <taxon>Knufia</taxon>
    </lineage>
</organism>
<dbReference type="InterPro" id="IPR009580">
    <property type="entry name" value="GPI_biosynthesis_protein_Pig-F"/>
</dbReference>
<evidence type="ECO:0000313" key="11">
    <source>
        <dbReference type="Proteomes" id="UP001172681"/>
    </source>
</evidence>
<evidence type="ECO:0000256" key="9">
    <source>
        <dbReference type="SAM" id="Phobius"/>
    </source>
</evidence>
<feature type="region of interest" description="Disordered" evidence="8">
    <location>
        <begin position="1"/>
        <end position="30"/>
    </location>
</feature>
<name>A0AA38XZA6_9EURO</name>
<evidence type="ECO:0000256" key="3">
    <source>
        <dbReference type="ARBA" id="ARBA00022502"/>
    </source>
</evidence>
<keyword evidence="4 9" id="KW-0812">Transmembrane</keyword>
<evidence type="ECO:0000256" key="1">
    <source>
        <dbReference type="ARBA" id="ARBA00004477"/>
    </source>
</evidence>
<feature type="transmembrane region" description="Helical" evidence="9">
    <location>
        <begin position="294"/>
        <end position="317"/>
    </location>
</feature>
<keyword evidence="3" id="KW-0337">GPI-anchor biosynthesis</keyword>
<evidence type="ECO:0000256" key="7">
    <source>
        <dbReference type="ARBA" id="ARBA00023136"/>
    </source>
</evidence>
<dbReference type="GO" id="GO:0005789">
    <property type="term" value="C:endoplasmic reticulum membrane"/>
    <property type="evidence" value="ECO:0007669"/>
    <property type="project" value="UniProtKB-SubCell"/>
</dbReference>
<dbReference type="GO" id="GO:0006506">
    <property type="term" value="P:GPI anchor biosynthetic process"/>
    <property type="evidence" value="ECO:0007669"/>
    <property type="project" value="UniProtKB-KW"/>
</dbReference>
<evidence type="ECO:0000256" key="5">
    <source>
        <dbReference type="ARBA" id="ARBA00022824"/>
    </source>
</evidence>
<dbReference type="Proteomes" id="UP001172681">
    <property type="component" value="Unassembled WGS sequence"/>
</dbReference>
<keyword evidence="11" id="KW-1185">Reference proteome</keyword>
<comment type="pathway">
    <text evidence="2">Glycolipid biosynthesis; glycosylphosphatidylinositol-anchor biosynthesis.</text>
</comment>
<feature type="compositionally biased region" description="Low complexity" evidence="8">
    <location>
        <begin position="124"/>
        <end position="142"/>
    </location>
</feature>
<dbReference type="EMBL" id="JAPDRN010000065">
    <property type="protein sequence ID" value="KAJ9630040.1"/>
    <property type="molecule type" value="Genomic_DNA"/>
</dbReference>
<dbReference type="AlphaFoldDB" id="A0AA38XZA6"/>
<feature type="transmembrane region" description="Helical" evidence="9">
    <location>
        <begin position="187"/>
        <end position="211"/>
    </location>
</feature>
<accession>A0AA38XZA6</accession>
<feature type="compositionally biased region" description="Gly residues" evidence="8">
    <location>
        <begin position="16"/>
        <end position="25"/>
    </location>
</feature>
<comment type="subcellular location">
    <subcellularLocation>
        <location evidence="1">Endoplasmic reticulum membrane</location>
        <topology evidence="1">Multi-pass membrane protein</topology>
    </subcellularLocation>
</comment>
<protein>
    <submittedName>
        <fullName evidence="10">Glycosylphosphatidylinositol (GPI) anchor assembly protein</fullName>
    </submittedName>
</protein>